<dbReference type="AlphaFoldDB" id="E3MYV6"/>
<dbReference type="STRING" id="31234.E3MYV6"/>
<dbReference type="KEGG" id="crq:GCK72_003256"/>
<dbReference type="Proteomes" id="UP000008281">
    <property type="component" value="Unassembled WGS sequence"/>
</dbReference>
<dbReference type="EMBL" id="DS268498">
    <property type="protein sequence ID" value="EFP12208.1"/>
    <property type="molecule type" value="Genomic_DNA"/>
</dbReference>
<dbReference type="GeneID" id="9828228"/>
<evidence type="ECO:0000313" key="3">
    <source>
        <dbReference type="Proteomes" id="UP000008281"/>
    </source>
</evidence>
<keyword evidence="3" id="KW-1185">Reference proteome</keyword>
<sequence>MSLSKPFPLLRLPRLPLFKVFNDIGVWQQFYISICSSKAKYAIKFYNERQKFSVTFRFTETFAFYIGIGYTKFHIDVQTITPTLGSMGIFLSSVDVEAPTNVQRLLLFLSDVFNTPAIDLFFEERPHDFVSGFINFIHSMKLKIHELEIKSNNEEDVEFILDNCREGFSKLDLNCPMFHTEFEYLNKPLIPKFSLDELAINYAGWVTTRHLTKLFINCKHVSLDGCSASNLDVKQFIQKWKNGYSQLKFARLEFNHVNFFLADIMRGIPSTVVPIEELGREFGLFDSKVYRIQQQKTGREAYVFSDESYIVLTDSLQ</sequence>
<gene>
    <name evidence="2" type="ORF">CRE_04231</name>
</gene>
<dbReference type="CTD" id="9828228"/>
<dbReference type="OMA" id="PESRTEY"/>
<name>E3MYV6_CAERE</name>
<dbReference type="OrthoDB" id="5911011at2759"/>
<protein>
    <recommendedName>
        <fullName evidence="1">Sdz-33 F-box domain-containing protein</fullName>
    </recommendedName>
</protein>
<accession>E3MYV6</accession>
<dbReference type="PANTHER" id="PTHR21503:SF8">
    <property type="entry name" value="F-BOX ASSOCIATED DOMAIN-CONTAINING PROTEIN-RELATED"/>
    <property type="match status" value="1"/>
</dbReference>
<proteinExistence type="predicted"/>
<dbReference type="InParanoid" id="E3MYV6"/>
<feature type="domain" description="Sdz-33 F-box" evidence="1">
    <location>
        <begin position="194"/>
        <end position="244"/>
    </location>
</feature>
<dbReference type="Pfam" id="PF07735">
    <property type="entry name" value="FBA_2"/>
    <property type="match status" value="1"/>
</dbReference>
<evidence type="ECO:0000259" key="1">
    <source>
        <dbReference type="Pfam" id="PF07735"/>
    </source>
</evidence>
<reference evidence="2" key="1">
    <citation type="submission" date="2007-07" db="EMBL/GenBank/DDBJ databases">
        <title>PCAP assembly of the Caenorhabditis remanei genome.</title>
        <authorList>
            <consortium name="The Caenorhabditis remanei Sequencing Consortium"/>
            <person name="Wilson R.K."/>
        </authorList>
    </citation>
    <scope>NUCLEOTIDE SEQUENCE [LARGE SCALE GENOMIC DNA]</scope>
    <source>
        <strain evidence="2">PB4641</strain>
    </source>
</reference>
<dbReference type="PANTHER" id="PTHR21503">
    <property type="entry name" value="F-BOX-CONTAINING HYPOTHETICAL PROTEIN C.ELEGANS"/>
    <property type="match status" value="1"/>
</dbReference>
<organism evidence="3">
    <name type="scientific">Caenorhabditis remanei</name>
    <name type="common">Caenorhabditis vulgaris</name>
    <dbReference type="NCBI Taxonomy" id="31234"/>
    <lineage>
        <taxon>Eukaryota</taxon>
        <taxon>Metazoa</taxon>
        <taxon>Ecdysozoa</taxon>
        <taxon>Nematoda</taxon>
        <taxon>Chromadorea</taxon>
        <taxon>Rhabditida</taxon>
        <taxon>Rhabditina</taxon>
        <taxon>Rhabditomorpha</taxon>
        <taxon>Rhabditoidea</taxon>
        <taxon>Rhabditidae</taxon>
        <taxon>Peloderinae</taxon>
        <taxon>Caenorhabditis</taxon>
    </lineage>
</organism>
<dbReference type="InterPro" id="IPR012885">
    <property type="entry name" value="F-box_Sdz-33"/>
</dbReference>
<evidence type="ECO:0000313" key="2">
    <source>
        <dbReference type="EMBL" id="EFP12208.1"/>
    </source>
</evidence>
<dbReference type="RefSeq" id="XP_003098655.2">
    <property type="nucleotide sequence ID" value="XM_003098607.2"/>
</dbReference>
<dbReference type="HOGENOM" id="CLU_875053_0_0_1"/>